<feature type="domain" description="DUF4350" evidence="2">
    <location>
        <begin position="39"/>
        <end position="223"/>
    </location>
</feature>
<organism evidence="3 4">
    <name type="scientific">Pedobacter hiemivivus</name>
    <dbReference type="NCBI Taxonomy" id="2530454"/>
    <lineage>
        <taxon>Bacteria</taxon>
        <taxon>Pseudomonadati</taxon>
        <taxon>Bacteroidota</taxon>
        <taxon>Sphingobacteriia</taxon>
        <taxon>Sphingobacteriales</taxon>
        <taxon>Sphingobacteriaceae</taxon>
        <taxon>Pedobacter</taxon>
    </lineage>
</organism>
<keyword evidence="1" id="KW-0812">Transmembrane</keyword>
<dbReference type="RefSeq" id="WP_131608008.1">
    <property type="nucleotide sequence ID" value="NZ_SJSM01000003.1"/>
</dbReference>
<evidence type="ECO:0000313" key="3">
    <source>
        <dbReference type="EMBL" id="TCC97649.1"/>
    </source>
</evidence>
<protein>
    <submittedName>
        <fullName evidence="3">DUF4350 domain-containing protein</fullName>
    </submittedName>
</protein>
<keyword evidence="4" id="KW-1185">Reference proteome</keyword>
<evidence type="ECO:0000313" key="4">
    <source>
        <dbReference type="Proteomes" id="UP000291117"/>
    </source>
</evidence>
<evidence type="ECO:0000259" key="2">
    <source>
        <dbReference type="Pfam" id="PF14258"/>
    </source>
</evidence>
<name>A0A4R0NBG8_9SPHI</name>
<dbReference type="Proteomes" id="UP000291117">
    <property type="component" value="Unassembled WGS sequence"/>
</dbReference>
<evidence type="ECO:0000256" key="1">
    <source>
        <dbReference type="SAM" id="Phobius"/>
    </source>
</evidence>
<keyword evidence="1" id="KW-0472">Membrane</keyword>
<dbReference type="InterPro" id="IPR025646">
    <property type="entry name" value="DUF4350"/>
</dbReference>
<gene>
    <name evidence="3" type="ORF">EZ444_06965</name>
</gene>
<dbReference type="EMBL" id="SJSM01000003">
    <property type="protein sequence ID" value="TCC97649.1"/>
    <property type="molecule type" value="Genomic_DNA"/>
</dbReference>
<accession>A0A4R0NBG8</accession>
<proteinExistence type="predicted"/>
<reference evidence="3 4" key="1">
    <citation type="submission" date="2019-02" db="EMBL/GenBank/DDBJ databases">
        <title>Pedobacter sp. RP-3-8 sp. nov., isolated from Arctic soil.</title>
        <authorList>
            <person name="Dahal R.H."/>
        </authorList>
    </citation>
    <scope>NUCLEOTIDE SEQUENCE [LARGE SCALE GENOMIC DNA]</scope>
    <source>
        <strain evidence="3 4">RP-3-8</strain>
    </source>
</reference>
<dbReference type="Pfam" id="PF14258">
    <property type="entry name" value="DUF4350"/>
    <property type="match status" value="1"/>
</dbReference>
<dbReference type="OrthoDB" id="1111222at2"/>
<keyword evidence="1" id="KW-1133">Transmembrane helix</keyword>
<sequence length="393" mass="45352">MKGLKLYLVGSAVVMVLYLIAQYYKPKPTDWTPTYVKEDKNPFGTYILYHELESLFPKALISPSNLPVYNTLKDKGFEHTNYLIIAGEVQMDALDYEELVKYMERGNNVFIAAYQLSDFLRDTLNLRMNSVASISNLKGPALNFVNPALKEKRPYIFNKGLGDQYFSLVDTLRAAALGRNEGGEVNFVKYNYGKGALYMLPSPQLLSNYNLLNPAGTRYIAKVLSHLPVAERVIWDENNTKGNVDDQSVLRVLFKHDQLRWAYYLALTGLLLFILFEMKRRQRIIPVIVPLKNTSVDFVKVVGKVYYQQRDNRDIVQKKISYFLEYVRTNYRLKTSKLDQEFMADLVLKSGVNEAVVQQLIEMINRVNNAVMVNDEQLINLNKLIEKFYKQAQ</sequence>
<feature type="transmembrane region" description="Helical" evidence="1">
    <location>
        <begin position="7"/>
        <end position="24"/>
    </location>
</feature>
<dbReference type="AlphaFoldDB" id="A0A4R0NBG8"/>
<comment type="caution">
    <text evidence="3">The sequence shown here is derived from an EMBL/GenBank/DDBJ whole genome shotgun (WGS) entry which is preliminary data.</text>
</comment>
<feature type="transmembrane region" description="Helical" evidence="1">
    <location>
        <begin position="261"/>
        <end position="278"/>
    </location>
</feature>